<reference evidence="1" key="1">
    <citation type="submission" date="2019-12" db="EMBL/GenBank/DDBJ databases">
        <title>Genome sequencing and annotation of Brassica cretica.</title>
        <authorList>
            <person name="Studholme D.J."/>
            <person name="Sarris P."/>
        </authorList>
    </citation>
    <scope>NUCLEOTIDE SEQUENCE</scope>
    <source>
        <strain evidence="1">PFS-109/04</strain>
        <tissue evidence="1">Leaf</tissue>
    </source>
</reference>
<dbReference type="Proteomes" id="UP000712600">
    <property type="component" value="Unassembled WGS sequence"/>
</dbReference>
<organism evidence="1 2">
    <name type="scientific">Brassica cretica</name>
    <name type="common">Mustard</name>
    <dbReference type="NCBI Taxonomy" id="69181"/>
    <lineage>
        <taxon>Eukaryota</taxon>
        <taxon>Viridiplantae</taxon>
        <taxon>Streptophyta</taxon>
        <taxon>Embryophyta</taxon>
        <taxon>Tracheophyta</taxon>
        <taxon>Spermatophyta</taxon>
        <taxon>Magnoliopsida</taxon>
        <taxon>eudicotyledons</taxon>
        <taxon>Gunneridae</taxon>
        <taxon>Pentapetalae</taxon>
        <taxon>rosids</taxon>
        <taxon>malvids</taxon>
        <taxon>Brassicales</taxon>
        <taxon>Brassicaceae</taxon>
        <taxon>Brassiceae</taxon>
        <taxon>Brassica</taxon>
    </lineage>
</organism>
<evidence type="ECO:0000313" key="2">
    <source>
        <dbReference type="Proteomes" id="UP000712600"/>
    </source>
</evidence>
<comment type="caution">
    <text evidence="1">The sequence shown here is derived from an EMBL/GenBank/DDBJ whole genome shotgun (WGS) entry which is preliminary data.</text>
</comment>
<name>A0A8S9NK88_BRACR</name>
<dbReference type="AlphaFoldDB" id="A0A8S9NK88"/>
<evidence type="ECO:0000313" key="1">
    <source>
        <dbReference type="EMBL" id="KAF3505568.1"/>
    </source>
</evidence>
<gene>
    <name evidence="1" type="ORF">F2Q69_00003589</name>
</gene>
<dbReference type="EMBL" id="QGKX02001521">
    <property type="protein sequence ID" value="KAF3505568.1"/>
    <property type="molecule type" value="Genomic_DNA"/>
</dbReference>
<accession>A0A8S9NK88</accession>
<sequence length="78" mass="9125">MIDTCLSTWLRYFRIEEREAVPETSPDKPPVSASDSLEQACMFFFLQTPRNQKSSSLIVRDEFRESSSRINNRILSEH</sequence>
<proteinExistence type="predicted"/>
<protein>
    <submittedName>
        <fullName evidence="1">Uncharacterized protein</fullName>
    </submittedName>
</protein>